<keyword evidence="3" id="KW-1185">Reference proteome</keyword>
<dbReference type="Proteomes" id="UP000067476">
    <property type="component" value="Chromosome"/>
</dbReference>
<dbReference type="EMBL" id="CP012357">
    <property type="protein sequence ID" value="AKX34354.1"/>
    <property type="molecule type" value="Genomic_DNA"/>
</dbReference>
<dbReference type="AlphaFoldDB" id="A0A0K1W214"/>
<dbReference type="RefSeq" id="WP_075058442.1">
    <property type="nucleotide sequence ID" value="NZ_CP012357.1"/>
</dbReference>
<dbReference type="Pfam" id="PF25613">
    <property type="entry name" value="DUF7941"/>
    <property type="match status" value="1"/>
</dbReference>
<proteinExistence type="predicted"/>
<name>A0A0K1W214_9MOLU</name>
<dbReference type="NCBIfam" id="NF045726">
    <property type="entry name" value="XXplasma_LP"/>
    <property type="match status" value="1"/>
</dbReference>
<feature type="signal peptide" evidence="1">
    <location>
        <begin position="1"/>
        <end position="22"/>
    </location>
</feature>
<reference evidence="2 3" key="1">
    <citation type="journal article" date="2015" name="Genome Announc.">
        <title>Complete Genome Sequence of Spiroplasma litorale TN-1T (DSM 21781), a Bacterium Isolated from a Green-Eyed Horsefly (Tabanus nigrovittatus).</title>
        <authorList>
            <person name="Lo W.S."/>
            <person name="Lai Y.C."/>
            <person name="Lien Y.W."/>
            <person name="Wang T.H."/>
            <person name="Kuo C.H."/>
        </authorList>
    </citation>
    <scope>NUCLEOTIDE SEQUENCE [LARGE SCALE GENOMIC DNA]</scope>
    <source>
        <strain evidence="2 3">TN-1</strain>
    </source>
</reference>
<dbReference type="GO" id="GO:0016020">
    <property type="term" value="C:membrane"/>
    <property type="evidence" value="ECO:0007669"/>
    <property type="project" value="InterPro"/>
</dbReference>
<dbReference type="InterPro" id="IPR057701">
    <property type="entry name" value="DUF7941"/>
</dbReference>
<evidence type="ECO:0000313" key="3">
    <source>
        <dbReference type="Proteomes" id="UP000067476"/>
    </source>
</evidence>
<dbReference type="KEGG" id="sll:SLITO_v1c07290"/>
<dbReference type="PATRIC" id="fig|216942.3.peg.741"/>
<accession>A0A0K1W214</accession>
<protein>
    <recommendedName>
        <fullName evidence="4">Lipoprotein</fullName>
    </recommendedName>
</protein>
<sequence>MKKLLSLIATLGLISTSGTVVVSCNSDDKASDGNATTTKTDLSKLNTKQLGNKEGTTDFPTIDLIVSAINNKNSNYGLKTSDVVIDGTQSIKTIKLKALDASTKFTGSVEVTYSYSKISAKDLSGLPTKELGNFEGEAELPTLDEIVKQINKINDNYGLTSSEVEVDGQISATKTKIKALSTSTKFTGSVEVEYVYTKLNIKDLSTLPIKSLGDIGGIKDLPVLSEIITPINSKNDDWEPKKAEVELEGNPTKQKATLKAKSGSKYFSGKVEIDYSYFKKQNIGDIKAKDLGDIIGKTDLMTSIDLVEIVEVINLKNPGFEI</sequence>
<evidence type="ECO:0000256" key="1">
    <source>
        <dbReference type="SAM" id="SignalP"/>
    </source>
</evidence>
<keyword evidence="1" id="KW-0732">Signal</keyword>
<dbReference type="NCBIfam" id="NF038029">
    <property type="entry name" value="LP_plasma"/>
    <property type="match status" value="1"/>
</dbReference>
<feature type="chain" id="PRO_5005470765" description="Lipoprotein" evidence="1">
    <location>
        <begin position="23"/>
        <end position="322"/>
    </location>
</feature>
<evidence type="ECO:0008006" key="4">
    <source>
        <dbReference type="Google" id="ProtNLM"/>
    </source>
</evidence>
<gene>
    <name evidence="2" type="ORF">SLITO_v1c07290</name>
</gene>
<dbReference type="InterPro" id="IPR054816">
    <property type="entry name" value="Lipoprotein_mollicutes-type_CS"/>
</dbReference>
<organism evidence="2 3">
    <name type="scientific">Spiroplasma litorale</name>
    <dbReference type="NCBI Taxonomy" id="216942"/>
    <lineage>
        <taxon>Bacteria</taxon>
        <taxon>Bacillati</taxon>
        <taxon>Mycoplasmatota</taxon>
        <taxon>Mollicutes</taxon>
        <taxon>Entomoplasmatales</taxon>
        <taxon>Spiroplasmataceae</taxon>
        <taxon>Spiroplasma</taxon>
    </lineage>
</organism>
<dbReference type="PROSITE" id="PS51257">
    <property type="entry name" value="PROKAR_LIPOPROTEIN"/>
    <property type="match status" value="1"/>
</dbReference>
<dbReference type="OrthoDB" id="388967at2"/>
<evidence type="ECO:0000313" key="2">
    <source>
        <dbReference type="EMBL" id="AKX34354.1"/>
    </source>
</evidence>